<reference evidence="2" key="1">
    <citation type="journal article" date="2018" name="PLoS Negl. Trop. Dis.">
        <title>An insight into the salivary gland and fat body transcriptome of Panstrongylus lignarius (Hemiptera: Heteroptera), the main vector of Chagas disease in Peru.</title>
        <authorList>
            <person name="Nevoa J.C."/>
            <person name="Mendes M.T."/>
            <person name="da Silva M.V."/>
            <person name="Soares S.C."/>
            <person name="Oliveira C.J.F."/>
            <person name="Ribeiro J.M.C."/>
        </authorList>
    </citation>
    <scope>NUCLEOTIDE SEQUENCE</scope>
</reference>
<dbReference type="EMBL" id="GFTR01001588">
    <property type="protein sequence ID" value="JAW14838.1"/>
    <property type="molecule type" value="Transcribed_RNA"/>
</dbReference>
<name>A0A224XXY0_9HEMI</name>
<feature type="signal peptide" evidence="1">
    <location>
        <begin position="1"/>
        <end position="21"/>
    </location>
</feature>
<protein>
    <submittedName>
        <fullName evidence="2">Putative secreted protein</fullName>
    </submittedName>
</protein>
<feature type="chain" id="PRO_5012488523" evidence="1">
    <location>
        <begin position="22"/>
        <end position="101"/>
    </location>
</feature>
<proteinExistence type="predicted"/>
<evidence type="ECO:0000256" key="1">
    <source>
        <dbReference type="SAM" id="SignalP"/>
    </source>
</evidence>
<sequence length="101" mass="11370">MFYLNTAQLIAFMLAARTFLSTSFLTSSISRGSGKLCTRKIFGHKSTSTHNRSGQITWRTIGFMAKRLTEMAIIWFATGQLFVANSFAQPDRICTNCSFTR</sequence>
<keyword evidence="1" id="KW-0732">Signal</keyword>
<accession>A0A224XXY0</accession>
<dbReference type="AlphaFoldDB" id="A0A224XXY0"/>
<organism evidence="2">
    <name type="scientific">Panstrongylus lignarius</name>
    <dbReference type="NCBI Taxonomy" id="156445"/>
    <lineage>
        <taxon>Eukaryota</taxon>
        <taxon>Metazoa</taxon>
        <taxon>Ecdysozoa</taxon>
        <taxon>Arthropoda</taxon>
        <taxon>Hexapoda</taxon>
        <taxon>Insecta</taxon>
        <taxon>Pterygota</taxon>
        <taxon>Neoptera</taxon>
        <taxon>Paraneoptera</taxon>
        <taxon>Hemiptera</taxon>
        <taxon>Heteroptera</taxon>
        <taxon>Panheteroptera</taxon>
        <taxon>Cimicomorpha</taxon>
        <taxon>Reduviidae</taxon>
        <taxon>Triatominae</taxon>
        <taxon>Panstrongylus</taxon>
    </lineage>
</organism>
<evidence type="ECO:0000313" key="2">
    <source>
        <dbReference type="EMBL" id="JAW14838.1"/>
    </source>
</evidence>